<gene>
    <name evidence="9" type="ORF">DFO73_102193</name>
</gene>
<evidence type="ECO:0000256" key="3">
    <source>
        <dbReference type="ARBA" id="ARBA00022801"/>
    </source>
</evidence>
<dbReference type="Pfam" id="PF00082">
    <property type="entry name" value="Peptidase_S8"/>
    <property type="match status" value="1"/>
</dbReference>
<feature type="active site" description="Charge relay system" evidence="5 6">
    <location>
        <position position="147"/>
    </location>
</feature>
<dbReference type="SUPFAM" id="SSF52743">
    <property type="entry name" value="Subtilisin-like"/>
    <property type="match status" value="1"/>
</dbReference>
<evidence type="ECO:0000256" key="1">
    <source>
        <dbReference type="ARBA" id="ARBA00011073"/>
    </source>
</evidence>
<dbReference type="PANTHER" id="PTHR43806">
    <property type="entry name" value="PEPTIDASE S8"/>
    <property type="match status" value="1"/>
</dbReference>
<comment type="caution">
    <text evidence="9">The sequence shown here is derived from an EMBL/GenBank/DDBJ whole genome shotgun (WGS) entry which is preliminary data.</text>
</comment>
<dbReference type="EMBL" id="QGTW01000002">
    <property type="protein sequence ID" value="PWW31198.1"/>
    <property type="molecule type" value="Genomic_DNA"/>
</dbReference>
<keyword evidence="3 6" id="KW-0378">Hydrolase</keyword>
<feature type="domain" description="Peptidase S8/S53" evidence="8">
    <location>
        <begin position="138"/>
        <end position="423"/>
    </location>
</feature>
<feature type="active site" description="Charge relay system" evidence="5 6">
    <location>
        <position position="384"/>
    </location>
</feature>
<feature type="active site" description="Charge relay system" evidence="5 6">
    <location>
        <position position="195"/>
    </location>
</feature>
<dbReference type="Gene3D" id="2.60.120.380">
    <property type="match status" value="1"/>
</dbReference>
<evidence type="ECO:0000256" key="4">
    <source>
        <dbReference type="ARBA" id="ARBA00022825"/>
    </source>
</evidence>
<dbReference type="PRINTS" id="PR00723">
    <property type="entry name" value="SUBTILISIN"/>
</dbReference>
<evidence type="ECO:0000313" key="10">
    <source>
        <dbReference type="Proteomes" id="UP000247150"/>
    </source>
</evidence>
<dbReference type="InterPro" id="IPR022398">
    <property type="entry name" value="Peptidase_S8_His-AS"/>
</dbReference>
<dbReference type="InterPro" id="IPR000209">
    <property type="entry name" value="Peptidase_S8/S53_dom"/>
</dbReference>
<keyword evidence="4 6" id="KW-0720">Serine protease</keyword>
<dbReference type="AlphaFoldDB" id="A0A2V3A3L5"/>
<dbReference type="PROSITE" id="PS51892">
    <property type="entry name" value="SUBTILASE"/>
    <property type="match status" value="1"/>
</dbReference>
<evidence type="ECO:0000256" key="7">
    <source>
        <dbReference type="RuleBase" id="RU003355"/>
    </source>
</evidence>
<dbReference type="Proteomes" id="UP000247150">
    <property type="component" value="Unassembled WGS sequence"/>
</dbReference>
<evidence type="ECO:0000256" key="5">
    <source>
        <dbReference type="PIRSR" id="PIRSR615500-1"/>
    </source>
</evidence>
<evidence type="ECO:0000313" key="9">
    <source>
        <dbReference type="EMBL" id="PWW31198.1"/>
    </source>
</evidence>
<dbReference type="GO" id="GO:0004252">
    <property type="term" value="F:serine-type endopeptidase activity"/>
    <property type="evidence" value="ECO:0007669"/>
    <property type="project" value="UniProtKB-UniRule"/>
</dbReference>
<evidence type="ECO:0000256" key="6">
    <source>
        <dbReference type="PROSITE-ProRule" id="PRU01240"/>
    </source>
</evidence>
<dbReference type="PROSITE" id="PS00136">
    <property type="entry name" value="SUBTILASE_ASP"/>
    <property type="match status" value="1"/>
</dbReference>
<dbReference type="InterPro" id="IPR036852">
    <property type="entry name" value="Peptidase_S8/S53_dom_sf"/>
</dbReference>
<evidence type="ECO:0000259" key="8">
    <source>
        <dbReference type="Pfam" id="PF00082"/>
    </source>
</evidence>
<dbReference type="InterPro" id="IPR015500">
    <property type="entry name" value="Peptidase_S8_subtilisin-rel"/>
</dbReference>
<dbReference type="OrthoDB" id="9798386at2"/>
<dbReference type="PROSITE" id="PS00137">
    <property type="entry name" value="SUBTILASE_HIS"/>
    <property type="match status" value="1"/>
</dbReference>
<dbReference type="PANTHER" id="PTHR43806:SF65">
    <property type="entry name" value="SERINE PROTEASE APRX"/>
    <property type="match status" value="1"/>
</dbReference>
<dbReference type="PROSITE" id="PS00138">
    <property type="entry name" value="SUBTILASE_SER"/>
    <property type="match status" value="1"/>
</dbReference>
<dbReference type="InterPro" id="IPR023828">
    <property type="entry name" value="Peptidase_S8_Ser-AS"/>
</dbReference>
<dbReference type="InterPro" id="IPR050131">
    <property type="entry name" value="Peptidase_S8_subtilisin-like"/>
</dbReference>
<sequence>MKTLRITTLFLLIFGLIFSSSMSSPKADLLSIELDPKLQELLENPLNNTNTEAIITYKDQPQLIDIQLLQTIGFETKTYTNLPMITVKGSLPMINTLLSSATNNILSIYLNEDLQYLMKDSRKLIGVESVWNDLGYTGKGVTVAIIDSGIDATHQDLKFGEKVIQNVKFLVGDSIFGGSSLYLENVTNTDTTSGHGTHVAGTIAGSGAASDSLYKGVAPDAKLVGLGVGEGINILWSLEAFDYVLANQEKYGINVISNSWGSTGEYSPNHPINIASKKAHDAGMTVVFAAGNEGPDDNTLNPYSAAPWVISVAAGTKDKALADFSSRGVPGDEYLHPDITAPGVDIVATRASTGSVMNALGTVTDATYIEPAYLPYYTTSSGTSMATPHISGVIALMKEAQANLTPDMALELLTQTADPMENYQYHETGSGYVNAYNAVEAAQNINVNIGKYRDNKTGKTYDTYTTEYNWDGTIGLGASDAGMASHDYKDIAVDKGTVSLTVRIDWALAANDLDMEVRDSAGTLVGSSGKALSTYEETVIPDIEQGTYTVDVVGYLNTLENYQGTYIVEKILK</sequence>
<dbReference type="GO" id="GO:0006508">
    <property type="term" value="P:proteolysis"/>
    <property type="evidence" value="ECO:0007669"/>
    <property type="project" value="UniProtKB-KW"/>
</dbReference>
<keyword evidence="2 6" id="KW-0645">Protease</keyword>
<protein>
    <submittedName>
        <fullName evidence="9">Serine protease AprX</fullName>
    </submittedName>
</protein>
<organism evidence="9 10">
    <name type="scientific">Cytobacillus oceanisediminis</name>
    <dbReference type="NCBI Taxonomy" id="665099"/>
    <lineage>
        <taxon>Bacteria</taxon>
        <taxon>Bacillati</taxon>
        <taxon>Bacillota</taxon>
        <taxon>Bacilli</taxon>
        <taxon>Bacillales</taxon>
        <taxon>Bacillaceae</taxon>
        <taxon>Cytobacillus</taxon>
    </lineage>
</organism>
<accession>A0A2V3A3L5</accession>
<name>A0A2V3A3L5_9BACI</name>
<dbReference type="RefSeq" id="WP_110063741.1">
    <property type="nucleotide sequence ID" value="NZ_QGTW01000002.1"/>
</dbReference>
<reference evidence="9 10" key="1">
    <citation type="submission" date="2018-05" db="EMBL/GenBank/DDBJ databases">
        <title>Freshwater and sediment microbial communities from various areas in North America, analyzing microbe dynamics in response to fracking.</title>
        <authorList>
            <person name="Lamendella R."/>
        </authorList>
    </citation>
    <scope>NUCLEOTIDE SEQUENCE [LARGE SCALE GENOMIC DNA]</scope>
    <source>
        <strain evidence="9 10">15_TX</strain>
    </source>
</reference>
<evidence type="ECO:0000256" key="2">
    <source>
        <dbReference type="ARBA" id="ARBA00022670"/>
    </source>
</evidence>
<dbReference type="Gene3D" id="3.40.50.200">
    <property type="entry name" value="Peptidase S8/S53 domain"/>
    <property type="match status" value="1"/>
</dbReference>
<proteinExistence type="inferred from homology"/>
<comment type="similarity">
    <text evidence="1 6 7">Belongs to the peptidase S8 family.</text>
</comment>
<dbReference type="InterPro" id="IPR023827">
    <property type="entry name" value="Peptidase_S8_Asp-AS"/>
</dbReference>